<proteinExistence type="predicted"/>
<feature type="domain" description="Endonuclease/exonuclease/phosphatase" evidence="1">
    <location>
        <begin position="86"/>
        <end position="203"/>
    </location>
</feature>
<dbReference type="EMBL" id="JASPKY010000300">
    <property type="protein sequence ID" value="KAK9709882.1"/>
    <property type="molecule type" value="Genomic_DNA"/>
</dbReference>
<keyword evidence="2" id="KW-0255">Endonuclease</keyword>
<sequence length="299" mass="34718">MDKKLKILQTNLGRGRAAHDMLYAIACERDIDIAIISEPNVKISLSHNYIMDKKRNVAVYIRNKNIGVRSHSVGDGYICIKWQGWCIYSCYFSPNIPFLEFRCHIDEMTDDIKATGLDAVIAGDFNSKSPMWGSPVTDIRGEYLMEWAAELGLNAINVGDTPTFERGASKSYIDITWASESIANRIHGWEVLPDEVFTFHNFIYFEIRTTTHQEVESRRIFRFLDKALFEAKLRSRIVGSEDKFLPDEFINEVSLINNECTVSIYEEKRSVPCWWNDYRYSKTSSYSLYIHNPYFYKNT</sequence>
<keyword evidence="2" id="KW-0540">Nuclease</keyword>
<dbReference type="InterPro" id="IPR036691">
    <property type="entry name" value="Endo/exonu/phosph_ase_sf"/>
</dbReference>
<accession>A0AAW1JZ26</accession>
<comment type="caution">
    <text evidence="2">The sequence shown here is derived from an EMBL/GenBank/DDBJ whole genome shotgun (WGS) entry which is preliminary data.</text>
</comment>
<evidence type="ECO:0000313" key="2">
    <source>
        <dbReference type="EMBL" id="KAK9709882.1"/>
    </source>
</evidence>
<dbReference type="Proteomes" id="UP001458880">
    <property type="component" value="Unassembled WGS sequence"/>
</dbReference>
<dbReference type="SUPFAM" id="SSF56219">
    <property type="entry name" value="DNase I-like"/>
    <property type="match status" value="1"/>
</dbReference>
<organism evidence="2 3">
    <name type="scientific">Popillia japonica</name>
    <name type="common">Japanese beetle</name>
    <dbReference type="NCBI Taxonomy" id="7064"/>
    <lineage>
        <taxon>Eukaryota</taxon>
        <taxon>Metazoa</taxon>
        <taxon>Ecdysozoa</taxon>
        <taxon>Arthropoda</taxon>
        <taxon>Hexapoda</taxon>
        <taxon>Insecta</taxon>
        <taxon>Pterygota</taxon>
        <taxon>Neoptera</taxon>
        <taxon>Endopterygota</taxon>
        <taxon>Coleoptera</taxon>
        <taxon>Polyphaga</taxon>
        <taxon>Scarabaeiformia</taxon>
        <taxon>Scarabaeidae</taxon>
        <taxon>Rutelinae</taxon>
        <taxon>Popillia</taxon>
    </lineage>
</organism>
<dbReference type="PANTHER" id="PTHR33273:SF4">
    <property type="entry name" value="ENDONUCLEASE_EXONUCLEASE_PHOSPHATASE DOMAIN-CONTAINING PROTEIN"/>
    <property type="match status" value="1"/>
</dbReference>
<protein>
    <submittedName>
        <fullName evidence="2">Endonuclease-reverse transcriptase</fullName>
    </submittedName>
</protein>
<dbReference type="CDD" id="cd09077">
    <property type="entry name" value="R1-I-EN"/>
    <property type="match status" value="1"/>
</dbReference>
<evidence type="ECO:0000259" key="1">
    <source>
        <dbReference type="Pfam" id="PF14529"/>
    </source>
</evidence>
<keyword evidence="3" id="KW-1185">Reference proteome</keyword>
<dbReference type="Gene3D" id="3.60.10.10">
    <property type="entry name" value="Endonuclease/exonuclease/phosphatase"/>
    <property type="match status" value="1"/>
</dbReference>
<dbReference type="PANTHER" id="PTHR33273">
    <property type="entry name" value="DOMAIN-CONTAINING PROTEIN, PUTATIVE-RELATED"/>
    <property type="match status" value="1"/>
</dbReference>
<dbReference type="Pfam" id="PF14529">
    <property type="entry name" value="Exo_endo_phos_2"/>
    <property type="match status" value="1"/>
</dbReference>
<reference evidence="2 3" key="1">
    <citation type="journal article" date="2024" name="BMC Genomics">
        <title>De novo assembly and annotation of Popillia japonica's genome with initial clues to its potential as an invasive pest.</title>
        <authorList>
            <person name="Cucini C."/>
            <person name="Boschi S."/>
            <person name="Funari R."/>
            <person name="Cardaioli E."/>
            <person name="Iannotti N."/>
            <person name="Marturano G."/>
            <person name="Paoli F."/>
            <person name="Bruttini M."/>
            <person name="Carapelli A."/>
            <person name="Frati F."/>
            <person name="Nardi F."/>
        </authorList>
    </citation>
    <scope>NUCLEOTIDE SEQUENCE [LARGE SCALE GENOMIC DNA]</scope>
    <source>
        <strain evidence="2">DMR45628</strain>
    </source>
</reference>
<evidence type="ECO:0000313" key="3">
    <source>
        <dbReference type="Proteomes" id="UP001458880"/>
    </source>
</evidence>
<keyword evidence="2" id="KW-0378">Hydrolase</keyword>
<dbReference type="GO" id="GO:0004519">
    <property type="term" value="F:endonuclease activity"/>
    <property type="evidence" value="ECO:0007669"/>
    <property type="project" value="UniProtKB-KW"/>
</dbReference>
<name>A0AAW1JZ26_POPJA</name>
<dbReference type="AlphaFoldDB" id="A0AAW1JZ26"/>
<gene>
    <name evidence="2" type="ORF">QE152_g26372</name>
</gene>
<dbReference type="InterPro" id="IPR005135">
    <property type="entry name" value="Endo/exonuclease/phosphatase"/>
</dbReference>